<dbReference type="Pfam" id="PF13499">
    <property type="entry name" value="EF-hand_7"/>
    <property type="match status" value="1"/>
</dbReference>
<dbReference type="Proteomes" id="UP000009192">
    <property type="component" value="Unassembled WGS sequence"/>
</dbReference>
<evidence type="ECO:0000256" key="3">
    <source>
        <dbReference type="ARBA" id="ARBA00022837"/>
    </source>
</evidence>
<dbReference type="SMART" id="SM00054">
    <property type="entry name" value="EFh"/>
    <property type="match status" value="2"/>
</dbReference>
<organism evidence="6 7">
    <name type="scientific">Drosophila mojavensis</name>
    <name type="common">Fruit fly</name>
    <dbReference type="NCBI Taxonomy" id="7230"/>
    <lineage>
        <taxon>Eukaryota</taxon>
        <taxon>Metazoa</taxon>
        <taxon>Ecdysozoa</taxon>
        <taxon>Arthropoda</taxon>
        <taxon>Hexapoda</taxon>
        <taxon>Insecta</taxon>
        <taxon>Pterygota</taxon>
        <taxon>Neoptera</taxon>
        <taxon>Endopterygota</taxon>
        <taxon>Diptera</taxon>
        <taxon>Brachycera</taxon>
        <taxon>Muscomorpha</taxon>
        <taxon>Ephydroidea</taxon>
        <taxon>Drosophilidae</taxon>
        <taxon>Drosophila</taxon>
    </lineage>
</organism>
<gene>
    <name evidence="6" type="primary">Dmoj\GI21841</name>
    <name evidence="6" type="ORF">Dmoj_GI21841</name>
</gene>
<feature type="domain" description="EF-hand" evidence="5">
    <location>
        <begin position="43"/>
        <end position="78"/>
    </location>
</feature>
<dbReference type="PROSITE" id="PS50222">
    <property type="entry name" value="EF_HAND_2"/>
    <property type="match status" value="2"/>
</dbReference>
<dbReference type="InterPro" id="IPR011992">
    <property type="entry name" value="EF-hand-dom_pair"/>
</dbReference>
<dbReference type="GO" id="GO:0005509">
    <property type="term" value="F:calcium ion binding"/>
    <property type="evidence" value="ECO:0007669"/>
    <property type="project" value="InterPro"/>
</dbReference>
<dbReference type="KEGG" id="dmo:Dmoj_GI21841"/>
<evidence type="ECO:0000256" key="1">
    <source>
        <dbReference type="ARBA" id="ARBA00022723"/>
    </source>
</evidence>
<name>B4LAQ7_DROMO</name>
<dbReference type="FunFam" id="1.10.238.10:FF:000181">
    <property type="entry name" value="CALML5 isoform 1"/>
    <property type="match status" value="1"/>
</dbReference>
<feature type="non-terminal residue" evidence="6">
    <location>
        <position position="1"/>
    </location>
</feature>
<dbReference type="eggNOG" id="KOG0027">
    <property type="taxonomic scope" value="Eukaryota"/>
</dbReference>
<protein>
    <recommendedName>
        <fullName evidence="5">EF-hand domain-containing protein</fullName>
    </recommendedName>
</protein>
<dbReference type="OrthoDB" id="26525at2759"/>
<dbReference type="InterPro" id="IPR018247">
    <property type="entry name" value="EF_Hand_1_Ca_BS"/>
</dbReference>
<dbReference type="InterPro" id="IPR002048">
    <property type="entry name" value="EF_hand_dom"/>
</dbReference>
<accession>B4LAQ7</accession>
<dbReference type="InterPro" id="IPR050145">
    <property type="entry name" value="Centrin_CML-like"/>
</dbReference>
<evidence type="ECO:0000256" key="4">
    <source>
        <dbReference type="SAM" id="MobiDB-lite"/>
    </source>
</evidence>
<evidence type="ECO:0000259" key="5">
    <source>
        <dbReference type="PROSITE" id="PS50222"/>
    </source>
</evidence>
<feature type="region of interest" description="Disordered" evidence="4">
    <location>
        <begin position="21"/>
        <end position="41"/>
    </location>
</feature>
<reference evidence="6 7" key="1">
    <citation type="journal article" date="2007" name="Nature">
        <title>Evolution of genes and genomes on the Drosophila phylogeny.</title>
        <authorList>
            <consortium name="Drosophila 12 Genomes Consortium"/>
            <person name="Clark A.G."/>
            <person name="Eisen M.B."/>
            <person name="Smith D.R."/>
            <person name="Bergman C.M."/>
            <person name="Oliver B."/>
            <person name="Markow T.A."/>
            <person name="Kaufman T.C."/>
            <person name="Kellis M."/>
            <person name="Gelbart W."/>
            <person name="Iyer V.N."/>
            <person name="Pollard D.A."/>
            <person name="Sackton T.B."/>
            <person name="Larracuente A.M."/>
            <person name="Singh N.D."/>
            <person name="Abad J.P."/>
            <person name="Abt D.N."/>
            <person name="Adryan B."/>
            <person name="Aguade M."/>
            <person name="Akashi H."/>
            <person name="Anderson W.W."/>
            <person name="Aquadro C.F."/>
            <person name="Ardell D.H."/>
            <person name="Arguello R."/>
            <person name="Artieri C.G."/>
            <person name="Barbash D.A."/>
            <person name="Barker D."/>
            <person name="Barsanti P."/>
            <person name="Batterham P."/>
            <person name="Batzoglou S."/>
            <person name="Begun D."/>
            <person name="Bhutkar A."/>
            <person name="Blanco E."/>
            <person name="Bosak S.A."/>
            <person name="Bradley R.K."/>
            <person name="Brand A.D."/>
            <person name="Brent M.R."/>
            <person name="Brooks A.N."/>
            <person name="Brown R.H."/>
            <person name="Butlin R.K."/>
            <person name="Caggese C."/>
            <person name="Calvi B.R."/>
            <person name="Bernardo de Carvalho A."/>
            <person name="Caspi A."/>
            <person name="Castrezana S."/>
            <person name="Celniker S.E."/>
            <person name="Chang J.L."/>
            <person name="Chapple C."/>
            <person name="Chatterji S."/>
            <person name="Chinwalla A."/>
            <person name="Civetta A."/>
            <person name="Clifton S.W."/>
            <person name="Comeron J.M."/>
            <person name="Costello J.C."/>
            <person name="Coyne J.A."/>
            <person name="Daub J."/>
            <person name="David R.G."/>
            <person name="Delcher A.L."/>
            <person name="Delehaunty K."/>
            <person name="Do C.B."/>
            <person name="Ebling H."/>
            <person name="Edwards K."/>
            <person name="Eickbush T."/>
            <person name="Evans J.D."/>
            <person name="Filipski A."/>
            <person name="Findeiss S."/>
            <person name="Freyhult E."/>
            <person name="Fulton L."/>
            <person name="Fulton R."/>
            <person name="Garcia A.C."/>
            <person name="Gardiner A."/>
            <person name="Garfield D.A."/>
            <person name="Garvin B.E."/>
            <person name="Gibson G."/>
            <person name="Gilbert D."/>
            <person name="Gnerre S."/>
            <person name="Godfrey J."/>
            <person name="Good R."/>
            <person name="Gotea V."/>
            <person name="Gravely B."/>
            <person name="Greenberg A.J."/>
            <person name="Griffiths-Jones S."/>
            <person name="Gross S."/>
            <person name="Guigo R."/>
            <person name="Gustafson E.A."/>
            <person name="Haerty W."/>
            <person name="Hahn M.W."/>
            <person name="Halligan D.L."/>
            <person name="Halpern A.L."/>
            <person name="Halter G.M."/>
            <person name="Han M.V."/>
            <person name="Heger A."/>
            <person name="Hillier L."/>
            <person name="Hinrichs A.S."/>
            <person name="Holmes I."/>
            <person name="Hoskins R.A."/>
            <person name="Hubisz M.J."/>
            <person name="Hultmark D."/>
            <person name="Huntley M.A."/>
            <person name="Jaffe D.B."/>
            <person name="Jagadeeshan S."/>
            <person name="Jeck W.R."/>
            <person name="Johnson J."/>
            <person name="Jones C.D."/>
            <person name="Jordan W.C."/>
            <person name="Karpen G.H."/>
            <person name="Kataoka E."/>
            <person name="Keightley P.D."/>
            <person name="Kheradpour P."/>
            <person name="Kirkness E.F."/>
            <person name="Koerich L.B."/>
            <person name="Kristiansen K."/>
            <person name="Kudrna D."/>
            <person name="Kulathinal R.J."/>
            <person name="Kumar S."/>
            <person name="Kwok R."/>
            <person name="Lander E."/>
            <person name="Langley C.H."/>
            <person name="Lapoint R."/>
            <person name="Lazzaro B.P."/>
            <person name="Lee S.J."/>
            <person name="Levesque L."/>
            <person name="Li R."/>
            <person name="Lin C.F."/>
            <person name="Lin M.F."/>
            <person name="Lindblad-Toh K."/>
            <person name="Llopart A."/>
            <person name="Long M."/>
            <person name="Low L."/>
            <person name="Lozovsky E."/>
            <person name="Lu J."/>
            <person name="Luo M."/>
            <person name="Machado C.A."/>
            <person name="Makalowski W."/>
            <person name="Marzo M."/>
            <person name="Matsuda M."/>
            <person name="Matzkin L."/>
            <person name="McAllister B."/>
            <person name="McBride C.S."/>
            <person name="McKernan B."/>
            <person name="McKernan K."/>
            <person name="Mendez-Lago M."/>
            <person name="Minx P."/>
            <person name="Mollenhauer M.U."/>
            <person name="Montooth K."/>
            <person name="Mount S.M."/>
            <person name="Mu X."/>
            <person name="Myers E."/>
            <person name="Negre B."/>
            <person name="Newfeld S."/>
            <person name="Nielsen R."/>
            <person name="Noor M.A."/>
            <person name="O'Grady P."/>
            <person name="Pachter L."/>
            <person name="Papaceit M."/>
            <person name="Parisi M.J."/>
            <person name="Parisi M."/>
            <person name="Parts L."/>
            <person name="Pedersen J.S."/>
            <person name="Pesole G."/>
            <person name="Phillippy A.M."/>
            <person name="Ponting C.P."/>
            <person name="Pop M."/>
            <person name="Porcelli D."/>
            <person name="Powell J.R."/>
            <person name="Prohaska S."/>
            <person name="Pruitt K."/>
            <person name="Puig M."/>
            <person name="Quesneville H."/>
            <person name="Ram K.R."/>
            <person name="Rand D."/>
            <person name="Rasmussen M.D."/>
            <person name="Reed L.K."/>
            <person name="Reenan R."/>
            <person name="Reily A."/>
            <person name="Remington K.A."/>
            <person name="Rieger T.T."/>
            <person name="Ritchie M.G."/>
            <person name="Robin C."/>
            <person name="Rogers Y.H."/>
            <person name="Rohde C."/>
            <person name="Rozas J."/>
            <person name="Rubenfield M.J."/>
            <person name="Ruiz A."/>
            <person name="Russo S."/>
            <person name="Salzberg S.L."/>
            <person name="Sanchez-Gracia A."/>
            <person name="Saranga D.J."/>
            <person name="Sato H."/>
            <person name="Schaeffer S.W."/>
            <person name="Schatz M.C."/>
            <person name="Schlenke T."/>
            <person name="Schwartz R."/>
            <person name="Segarra C."/>
            <person name="Singh R.S."/>
            <person name="Sirot L."/>
            <person name="Sirota M."/>
            <person name="Sisneros N.B."/>
            <person name="Smith C.D."/>
            <person name="Smith T.F."/>
            <person name="Spieth J."/>
            <person name="Stage D.E."/>
            <person name="Stark A."/>
            <person name="Stephan W."/>
            <person name="Strausberg R.L."/>
            <person name="Strempel S."/>
            <person name="Sturgill D."/>
            <person name="Sutton G."/>
            <person name="Sutton G.G."/>
            <person name="Tao W."/>
            <person name="Teichmann S."/>
            <person name="Tobari Y.N."/>
            <person name="Tomimura Y."/>
            <person name="Tsolas J.M."/>
            <person name="Valente V.L."/>
            <person name="Venter E."/>
            <person name="Venter J.C."/>
            <person name="Vicario S."/>
            <person name="Vieira F.G."/>
            <person name="Vilella A.J."/>
            <person name="Villasante A."/>
            <person name="Walenz B."/>
            <person name="Wang J."/>
            <person name="Wasserman M."/>
            <person name="Watts T."/>
            <person name="Wilson D."/>
            <person name="Wilson R.K."/>
            <person name="Wing R.A."/>
            <person name="Wolfner M.F."/>
            <person name="Wong A."/>
            <person name="Wong G.K."/>
            <person name="Wu C.I."/>
            <person name="Wu G."/>
            <person name="Yamamoto D."/>
            <person name="Yang H.P."/>
            <person name="Yang S.P."/>
            <person name="Yorke J.A."/>
            <person name="Yoshida K."/>
            <person name="Zdobnov E."/>
            <person name="Zhang P."/>
            <person name="Zhang Y."/>
            <person name="Zimin A.V."/>
            <person name="Baldwin J."/>
            <person name="Abdouelleil A."/>
            <person name="Abdulkadir J."/>
            <person name="Abebe A."/>
            <person name="Abera B."/>
            <person name="Abreu J."/>
            <person name="Acer S.C."/>
            <person name="Aftuck L."/>
            <person name="Alexander A."/>
            <person name="An P."/>
            <person name="Anderson E."/>
            <person name="Anderson S."/>
            <person name="Arachi H."/>
            <person name="Azer M."/>
            <person name="Bachantsang P."/>
            <person name="Barry A."/>
            <person name="Bayul T."/>
            <person name="Berlin A."/>
            <person name="Bessette D."/>
            <person name="Bloom T."/>
            <person name="Blye J."/>
            <person name="Boguslavskiy L."/>
            <person name="Bonnet C."/>
            <person name="Boukhgalter B."/>
            <person name="Bourzgui I."/>
            <person name="Brown A."/>
            <person name="Cahill P."/>
            <person name="Channer S."/>
            <person name="Cheshatsang Y."/>
            <person name="Chuda L."/>
            <person name="Citroen M."/>
            <person name="Collymore A."/>
            <person name="Cooke P."/>
            <person name="Costello M."/>
            <person name="D'Aco K."/>
            <person name="Daza R."/>
            <person name="De Haan G."/>
            <person name="DeGray S."/>
            <person name="DeMaso C."/>
            <person name="Dhargay N."/>
            <person name="Dooley K."/>
            <person name="Dooley E."/>
            <person name="Doricent M."/>
            <person name="Dorje P."/>
            <person name="Dorjee K."/>
            <person name="Dupes A."/>
            <person name="Elong R."/>
            <person name="Falk J."/>
            <person name="Farina A."/>
            <person name="Faro S."/>
            <person name="Ferguson D."/>
            <person name="Fisher S."/>
            <person name="Foley C.D."/>
            <person name="Franke A."/>
            <person name="Friedrich D."/>
            <person name="Gadbois L."/>
            <person name="Gearin G."/>
            <person name="Gearin C.R."/>
            <person name="Giannoukos G."/>
            <person name="Goode T."/>
            <person name="Graham J."/>
            <person name="Grandbois E."/>
            <person name="Grewal S."/>
            <person name="Gyaltsen K."/>
            <person name="Hafez N."/>
            <person name="Hagos B."/>
            <person name="Hall J."/>
            <person name="Henson C."/>
            <person name="Hollinger A."/>
            <person name="Honan T."/>
            <person name="Huard M.D."/>
            <person name="Hughes L."/>
            <person name="Hurhula B."/>
            <person name="Husby M.E."/>
            <person name="Kamat A."/>
            <person name="Kanga B."/>
            <person name="Kashin S."/>
            <person name="Khazanovich D."/>
            <person name="Kisner P."/>
            <person name="Lance K."/>
            <person name="Lara M."/>
            <person name="Lee W."/>
            <person name="Lennon N."/>
            <person name="Letendre F."/>
            <person name="LeVine R."/>
            <person name="Lipovsky A."/>
            <person name="Liu X."/>
            <person name="Liu J."/>
            <person name="Liu S."/>
            <person name="Lokyitsang T."/>
            <person name="Lokyitsang Y."/>
            <person name="Lubonja R."/>
            <person name="Lui A."/>
            <person name="MacDonald P."/>
            <person name="Magnisalis V."/>
            <person name="Maru K."/>
            <person name="Matthews C."/>
            <person name="McCusker W."/>
            <person name="McDonough S."/>
            <person name="Mehta T."/>
            <person name="Meldrim J."/>
            <person name="Meneus L."/>
            <person name="Mihai O."/>
            <person name="Mihalev A."/>
            <person name="Mihova T."/>
            <person name="Mittelman R."/>
            <person name="Mlenga V."/>
            <person name="Montmayeur A."/>
            <person name="Mulrain L."/>
            <person name="Navidi A."/>
            <person name="Naylor J."/>
            <person name="Negash T."/>
            <person name="Nguyen T."/>
            <person name="Nguyen N."/>
            <person name="Nicol R."/>
            <person name="Norbu C."/>
            <person name="Norbu N."/>
            <person name="Novod N."/>
            <person name="O'Neill B."/>
            <person name="Osman S."/>
            <person name="Markiewicz E."/>
            <person name="Oyono O.L."/>
            <person name="Patti C."/>
            <person name="Phunkhang P."/>
            <person name="Pierre F."/>
            <person name="Priest M."/>
            <person name="Raghuraman S."/>
            <person name="Rege F."/>
            <person name="Reyes R."/>
            <person name="Rise C."/>
            <person name="Rogov P."/>
            <person name="Ross K."/>
            <person name="Ryan E."/>
            <person name="Settipalli S."/>
            <person name="Shea T."/>
            <person name="Sherpa N."/>
            <person name="Shi L."/>
            <person name="Shih D."/>
            <person name="Sparrow T."/>
            <person name="Spaulding J."/>
            <person name="Stalker J."/>
            <person name="Stange-Thomann N."/>
            <person name="Stavropoulos S."/>
            <person name="Stone C."/>
            <person name="Strader C."/>
            <person name="Tesfaye S."/>
            <person name="Thomson T."/>
            <person name="Thoulutsang Y."/>
            <person name="Thoulutsang D."/>
            <person name="Topham K."/>
            <person name="Topping I."/>
            <person name="Tsamla T."/>
            <person name="Vassiliev H."/>
            <person name="Vo A."/>
            <person name="Wangchuk T."/>
            <person name="Wangdi T."/>
            <person name="Weiand M."/>
            <person name="Wilkinson J."/>
            <person name="Wilson A."/>
            <person name="Yadav S."/>
            <person name="Young G."/>
            <person name="Yu Q."/>
            <person name="Zembek L."/>
            <person name="Zhong D."/>
            <person name="Zimmer A."/>
            <person name="Zwirko Z."/>
            <person name="Jaffe D.B."/>
            <person name="Alvarez P."/>
            <person name="Brockman W."/>
            <person name="Butler J."/>
            <person name="Chin C."/>
            <person name="Gnerre S."/>
            <person name="Grabherr M."/>
            <person name="Kleber M."/>
            <person name="Mauceli E."/>
            <person name="MacCallum I."/>
        </authorList>
    </citation>
    <scope>NUCLEOTIDE SEQUENCE [LARGE SCALE GENOMIC DNA]</scope>
    <source>
        <strain evidence="7">Tucson 15081-1352.22</strain>
    </source>
</reference>
<dbReference type="PANTHER" id="PTHR23050">
    <property type="entry name" value="CALCIUM BINDING PROTEIN"/>
    <property type="match status" value="1"/>
</dbReference>
<evidence type="ECO:0000313" key="7">
    <source>
        <dbReference type="Proteomes" id="UP000009192"/>
    </source>
</evidence>
<keyword evidence="2" id="KW-0677">Repeat</keyword>
<keyword evidence="7" id="KW-1185">Reference proteome</keyword>
<dbReference type="AlphaFoldDB" id="B4LAQ7"/>
<proteinExistence type="predicted"/>
<dbReference type="CDD" id="cd00051">
    <property type="entry name" value="EFh"/>
    <property type="match status" value="1"/>
</dbReference>
<feature type="domain" description="EF-hand" evidence="5">
    <location>
        <begin position="79"/>
        <end position="109"/>
    </location>
</feature>
<dbReference type="InParanoid" id="B4LAQ7"/>
<evidence type="ECO:0000313" key="6">
    <source>
        <dbReference type="EMBL" id="EDW05274.2"/>
    </source>
</evidence>
<evidence type="ECO:0000256" key="2">
    <source>
        <dbReference type="ARBA" id="ARBA00022737"/>
    </source>
</evidence>
<keyword evidence="1" id="KW-0479">Metal-binding</keyword>
<dbReference type="PROSITE" id="PS00018">
    <property type="entry name" value="EF_HAND_1"/>
    <property type="match status" value="2"/>
</dbReference>
<sequence length="109" mass="12453">NGLINEAEFLQWVGRIQALRDEQQQQHDDSTSNASKPVDEADDVTEDLIAAFRVFDRDGNGFITRDELQTAMEMIGEPLNEQQVEQLLAIADLDQDGRINYEEFTRLLL</sequence>
<dbReference type="Gene3D" id="1.10.238.10">
    <property type="entry name" value="EF-hand"/>
    <property type="match status" value="1"/>
</dbReference>
<dbReference type="EMBL" id="CH935606">
    <property type="protein sequence ID" value="EDW05274.2"/>
    <property type="molecule type" value="Genomic_DNA"/>
</dbReference>
<dbReference type="SUPFAM" id="SSF47473">
    <property type="entry name" value="EF-hand"/>
    <property type="match status" value="1"/>
</dbReference>
<keyword evidence="3" id="KW-0106">Calcium</keyword>
<feature type="compositionally biased region" description="Basic and acidic residues" evidence="4">
    <location>
        <begin position="21"/>
        <end position="30"/>
    </location>
</feature>
<dbReference type="HOGENOM" id="CLU_061288_22_1_1"/>